<dbReference type="InterPro" id="IPR001841">
    <property type="entry name" value="Znf_RING"/>
</dbReference>
<accession>A0A3G4ZMK3</accession>
<keyword evidence="1" id="KW-0863">Zinc-finger</keyword>
<organism evidence="3">
    <name type="scientific">Terrestrivirus sp</name>
    <dbReference type="NCBI Taxonomy" id="2487775"/>
    <lineage>
        <taxon>Viruses</taxon>
        <taxon>Varidnaviria</taxon>
        <taxon>Bamfordvirae</taxon>
        <taxon>Nucleocytoviricota</taxon>
        <taxon>Megaviricetes</taxon>
        <taxon>Imitervirales</taxon>
        <taxon>Mimiviridae</taxon>
        <taxon>Klosneuvirinae</taxon>
    </lineage>
</organism>
<evidence type="ECO:0000259" key="2">
    <source>
        <dbReference type="PROSITE" id="PS50089"/>
    </source>
</evidence>
<dbReference type="EMBL" id="MK071982">
    <property type="protein sequence ID" value="AYV76077.1"/>
    <property type="molecule type" value="Genomic_DNA"/>
</dbReference>
<gene>
    <name evidence="3" type="ORF">Terrestrivirus4_125</name>
</gene>
<reference evidence="3" key="1">
    <citation type="submission" date="2018-10" db="EMBL/GenBank/DDBJ databases">
        <title>Hidden diversity of soil giant viruses.</title>
        <authorList>
            <person name="Schulz F."/>
            <person name="Alteio L."/>
            <person name="Goudeau D."/>
            <person name="Ryan E.M."/>
            <person name="Malmstrom R.R."/>
            <person name="Blanchard J."/>
            <person name="Woyke T."/>
        </authorList>
    </citation>
    <scope>NUCLEOTIDE SEQUENCE</scope>
    <source>
        <strain evidence="3">TEV1</strain>
    </source>
</reference>
<dbReference type="PROSITE" id="PS50089">
    <property type="entry name" value="ZF_RING_2"/>
    <property type="match status" value="1"/>
</dbReference>
<evidence type="ECO:0000313" key="3">
    <source>
        <dbReference type="EMBL" id="AYV76077.1"/>
    </source>
</evidence>
<evidence type="ECO:0000256" key="1">
    <source>
        <dbReference type="PROSITE-ProRule" id="PRU00175"/>
    </source>
</evidence>
<proteinExistence type="predicted"/>
<protein>
    <recommendedName>
        <fullName evidence="2">RING-type domain-containing protein</fullName>
    </recommendedName>
</protein>
<feature type="domain" description="RING-type" evidence="2">
    <location>
        <begin position="15"/>
        <end position="52"/>
    </location>
</feature>
<name>A0A3G4ZMK3_9VIRU</name>
<keyword evidence="1" id="KW-0479">Metal-binding</keyword>
<keyword evidence="1" id="KW-0862">Zinc</keyword>
<dbReference type="InterPro" id="IPR038519">
    <property type="entry name" value="MCP_C_sf"/>
</dbReference>
<dbReference type="Gene3D" id="2.70.9.20">
    <property type="entry name" value="Major capsid protein Vp54"/>
    <property type="match status" value="1"/>
</dbReference>
<sequence length="119" mass="13530">MSIVQQLDKEELHGCDICFEEDIITVKTSCGCTTKYCSTCIKNMNNKCCVCKNKLAPETKNIHEITENDAIKYYDNLYPYITDDCLLSDKDKPIQIQIYAMNYNITRIMSGLGGLSYSS</sequence>
<dbReference type="GO" id="GO:0008270">
    <property type="term" value="F:zinc ion binding"/>
    <property type="evidence" value="ECO:0007669"/>
    <property type="project" value="UniProtKB-KW"/>
</dbReference>